<gene>
    <name evidence="1" type="ORF">EGW08_010351</name>
</gene>
<dbReference type="SUPFAM" id="SSF48452">
    <property type="entry name" value="TPR-like"/>
    <property type="match status" value="1"/>
</dbReference>
<sequence>MATMSERRQQLQEQYYFNCACDACSDTDRERRMTSLEGSDEGELDKVKDCLDVIERMQKDQGEPGEMLGECEACLAQVKLPAYNVHLTRLRSKAFDLAIEAQEWDTALDHGTRNLESYRELNPPFTPAVGYLYANLGKLLMYRGKLDEAVTHLHKAEENFSVSLGSDHYLYGEVRCMLEQCQAEIAYNESTTS</sequence>
<dbReference type="PANTHER" id="PTHR12197:SF251">
    <property type="entry name" value="EG:BACR7C10.4 PROTEIN"/>
    <property type="match status" value="1"/>
</dbReference>
<name>A0A433TK17_ELYCH</name>
<dbReference type="AlphaFoldDB" id="A0A433TK17"/>
<protein>
    <recommendedName>
        <fullName evidence="3">Tetratricopeptide repeat protein</fullName>
    </recommendedName>
</protein>
<dbReference type="InterPro" id="IPR011990">
    <property type="entry name" value="TPR-like_helical_dom_sf"/>
</dbReference>
<dbReference type="Proteomes" id="UP000271974">
    <property type="component" value="Unassembled WGS sequence"/>
</dbReference>
<proteinExistence type="predicted"/>
<dbReference type="PANTHER" id="PTHR12197">
    <property type="entry name" value="HISTONE-LYSINE N-METHYLTRANSFERASE SMYD"/>
    <property type="match status" value="1"/>
</dbReference>
<keyword evidence="2" id="KW-1185">Reference proteome</keyword>
<reference evidence="1 2" key="1">
    <citation type="submission" date="2019-01" db="EMBL/GenBank/DDBJ databases">
        <title>A draft genome assembly of the solar-powered sea slug Elysia chlorotica.</title>
        <authorList>
            <person name="Cai H."/>
            <person name="Li Q."/>
            <person name="Fang X."/>
            <person name="Li J."/>
            <person name="Curtis N.E."/>
            <person name="Altenburger A."/>
            <person name="Shibata T."/>
            <person name="Feng M."/>
            <person name="Maeda T."/>
            <person name="Schwartz J.A."/>
            <person name="Shigenobu S."/>
            <person name="Lundholm N."/>
            <person name="Nishiyama T."/>
            <person name="Yang H."/>
            <person name="Hasebe M."/>
            <person name="Li S."/>
            <person name="Pierce S.K."/>
            <person name="Wang J."/>
        </authorList>
    </citation>
    <scope>NUCLEOTIDE SEQUENCE [LARGE SCALE GENOMIC DNA]</scope>
    <source>
        <strain evidence="1">EC2010</strain>
        <tissue evidence="1">Whole organism of an adult</tissue>
    </source>
</reference>
<dbReference type="OrthoDB" id="265717at2759"/>
<dbReference type="InterPro" id="IPR050869">
    <property type="entry name" value="H3K4_H4K5_MeTrfase"/>
</dbReference>
<organism evidence="1 2">
    <name type="scientific">Elysia chlorotica</name>
    <name type="common">Eastern emerald elysia</name>
    <name type="synonym">Sea slug</name>
    <dbReference type="NCBI Taxonomy" id="188477"/>
    <lineage>
        <taxon>Eukaryota</taxon>
        <taxon>Metazoa</taxon>
        <taxon>Spiralia</taxon>
        <taxon>Lophotrochozoa</taxon>
        <taxon>Mollusca</taxon>
        <taxon>Gastropoda</taxon>
        <taxon>Heterobranchia</taxon>
        <taxon>Euthyneura</taxon>
        <taxon>Panpulmonata</taxon>
        <taxon>Sacoglossa</taxon>
        <taxon>Placobranchoidea</taxon>
        <taxon>Plakobranchidae</taxon>
        <taxon>Elysia</taxon>
    </lineage>
</organism>
<evidence type="ECO:0008006" key="3">
    <source>
        <dbReference type="Google" id="ProtNLM"/>
    </source>
</evidence>
<accession>A0A433TK17</accession>
<dbReference type="EMBL" id="RQTK01000316">
    <property type="protein sequence ID" value="RUS81881.1"/>
    <property type="molecule type" value="Genomic_DNA"/>
</dbReference>
<dbReference type="GO" id="GO:0005634">
    <property type="term" value="C:nucleus"/>
    <property type="evidence" value="ECO:0007669"/>
    <property type="project" value="TreeGrafter"/>
</dbReference>
<dbReference type="STRING" id="188477.A0A433TK17"/>
<evidence type="ECO:0000313" key="1">
    <source>
        <dbReference type="EMBL" id="RUS81881.1"/>
    </source>
</evidence>
<comment type="caution">
    <text evidence="1">The sequence shown here is derived from an EMBL/GenBank/DDBJ whole genome shotgun (WGS) entry which is preliminary data.</text>
</comment>
<dbReference type="Gene3D" id="1.25.40.10">
    <property type="entry name" value="Tetratricopeptide repeat domain"/>
    <property type="match status" value="1"/>
</dbReference>
<evidence type="ECO:0000313" key="2">
    <source>
        <dbReference type="Proteomes" id="UP000271974"/>
    </source>
</evidence>